<evidence type="ECO:0000313" key="7">
    <source>
        <dbReference type="Proteomes" id="UP000248863"/>
    </source>
</evidence>
<evidence type="ECO:0000256" key="2">
    <source>
        <dbReference type="ARBA" id="ARBA00023125"/>
    </source>
</evidence>
<name>A0A327KAN5_9BRAD</name>
<dbReference type="PANTHER" id="PTHR47506">
    <property type="entry name" value="TRANSCRIPTIONAL REGULATORY PROTEIN"/>
    <property type="match status" value="1"/>
</dbReference>
<dbReference type="SUPFAM" id="SSF48498">
    <property type="entry name" value="Tetracyclin repressor-like, C-terminal domain"/>
    <property type="match status" value="1"/>
</dbReference>
<dbReference type="EMBL" id="NPEU01000271">
    <property type="protein sequence ID" value="RAI35211.1"/>
    <property type="molecule type" value="Genomic_DNA"/>
</dbReference>
<evidence type="ECO:0000256" key="1">
    <source>
        <dbReference type="ARBA" id="ARBA00023015"/>
    </source>
</evidence>
<dbReference type="PANTHER" id="PTHR47506:SF1">
    <property type="entry name" value="HTH-TYPE TRANSCRIPTIONAL REGULATOR YJDC"/>
    <property type="match status" value="1"/>
</dbReference>
<evidence type="ECO:0000259" key="5">
    <source>
        <dbReference type="PROSITE" id="PS50977"/>
    </source>
</evidence>
<comment type="caution">
    <text evidence="6">The sequence shown here is derived from an EMBL/GenBank/DDBJ whole genome shotgun (WGS) entry which is preliminary data.</text>
</comment>
<dbReference type="PROSITE" id="PS50977">
    <property type="entry name" value="HTH_TETR_2"/>
    <property type="match status" value="1"/>
</dbReference>
<dbReference type="AlphaFoldDB" id="A0A327KAN5"/>
<sequence length="208" mass="23133">MSQTRPRRRGETRERLLAAAEAAVLAKGFAATSIDELIAATGLTKSGFFYHFKDKGELAKALLRRYLERDEEILDGLFARADALSDDPLHGYLIFLKLFAEMLADLPGAHPGCLAASYCYQEQLFDQEIRDLNRAGVLAWRVRFRARLDRIAERTPPRLPTDLDAVADMAATLVEGGIVLAKLLREPAVLPGQVLAYRDYVRLLFGAA</sequence>
<dbReference type="OrthoDB" id="9798857at2"/>
<reference evidence="6 7" key="1">
    <citation type="submission" date="2017-07" db="EMBL/GenBank/DDBJ databases">
        <title>Draft Genome Sequences of Select Purple Nonsulfur Bacteria.</title>
        <authorList>
            <person name="Lasarre B."/>
            <person name="Mckinlay J.B."/>
        </authorList>
    </citation>
    <scope>NUCLEOTIDE SEQUENCE [LARGE SCALE GENOMIC DNA]</scope>
    <source>
        <strain evidence="6 7">DSM 11907</strain>
    </source>
</reference>
<dbReference type="InterPro" id="IPR009057">
    <property type="entry name" value="Homeodomain-like_sf"/>
</dbReference>
<feature type="domain" description="HTH tetR-type" evidence="5">
    <location>
        <begin position="10"/>
        <end position="70"/>
    </location>
</feature>
<keyword evidence="3" id="KW-0804">Transcription</keyword>
<keyword evidence="7" id="KW-1185">Reference proteome</keyword>
<dbReference type="InterPro" id="IPR036271">
    <property type="entry name" value="Tet_transcr_reg_TetR-rel_C_sf"/>
</dbReference>
<proteinExistence type="predicted"/>
<protein>
    <submittedName>
        <fullName evidence="6">TetR family transcriptional regulator</fullName>
    </submittedName>
</protein>
<gene>
    <name evidence="6" type="ORF">CH338_19635</name>
</gene>
<feature type="DNA-binding region" description="H-T-H motif" evidence="4">
    <location>
        <begin position="33"/>
        <end position="52"/>
    </location>
</feature>
<organism evidence="6 7">
    <name type="scientific">Rhodoplanes elegans</name>
    <dbReference type="NCBI Taxonomy" id="29408"/>
    <lineage>
        <taxon>Bacteria</taxon>
        <taxon>Pseudomonadati</taxon>
        <taxon>Pseudomonadota</taxon>
        <taxon>Alphaproteobacteria</taxon>
        <taxon>Hyphomicrobiales</taxon>
        <taxon>Nitrobacteraceae</taxon>
        <taxon>Rhodoplanes</taxon>
    </lineage>
</organism>
<accession>A0A327KAN5</accession>
<keyword evidence="1" id="KW-0805">Transcription regulation</keyword>
<dbReference type="SUPFAM" id="SSF46689">
    <property type="entry name" value="Homeodomain-like"/>
    <property type="match status" value="1"/>
</dbReference>
<evidence type="ECO:0000256" key="3">
    <source>
        <dbReference type="ARBA" id="ARBA00023163"/>
    </source>
</evidence>
<dbReference type="GO" id="GO:0003677">
    <property type="term" value="F:DNA binding"/>
    <property type="evidence" value="ECO:0007669"/>
    <property type="project" value="UniProtKB-UniRule"/>
</dbReference>
<dbReference type="Gene3D" id="1.10.357.10">
    <property type="entry name" value="Tetracycline Repressor, domain 2"/>
    <property type="match status" value="1"/>
</dbReference>
<evidence type="ECO:0000313" key="6">
    <source>
        <dbReference type="EMBL" id="RAI35211.1"/>
    </source>
</evidence>
<dbReference type="InterPro" id="IPR001647">
    <property type="entry name" value="HTH_TetR"/>
</dbReference>
<dbReference type="Proteomes" id="UP000248863">
    <property type="component" value="Unassembled WGS sequence"/>
</dbReference>
<keyword evidence="2 4" id="KW-0238">DNA-binding</keyword>
<dbReference type="Pfam" id="PF00440">
    <property type="entry name" value="TetR_N"/>
    <property type="match status" value="1"/>
</dbReference>
<evidence type="ECO:0000256" key="4">
    <source>
        <dbReference type="PROSITE-ProRule" id="PRU00335"/>
    </source>
</evidence>